<organism evidence="1 2">
    <name type="scientific">Helianthus annuus</name>
    <name type="common">Common sunflower</name>
    <dbReference type="NCBI Taxonomy" id="4232"/>
    <lineage>
        <taxon>Eukaryota</taxon>
        <taxon>Viridiplantae</taxon>
        <taxon>Streptophyta</taxon>
        <taxon>Embryophyta</taxon>
        <taxon>Tracheophyta</taxon>
        <taxon>Spermatophyta</taxon>
        <taxon>Magnoliopsida</taxon>
        <taxon>eudicotyledons</taxon>
        <taxon>Gunneridae</taxon>
        <taxon>Pentapetalae</taxon>
        <taxon>asterids</taxon>
        <taxon>campanulids</taxon>
        <taxon>Asterales</taxon>
        <taxon>Asteraceae</taxon>
        <taxon>Asteroideae</taxon>
        <taxon>Heliantheae alliance</taxon>
        <taxon>Heliantheae</taxon>
        <taxon>Helianthus</taxon>
    </lineage>
</organism>
<accession>A0A251VGQ8</accession>
<evidence type="ECO:0000313" key="2">
    <source>
        <dbReference type="Proteomes" id="UP000215914"/>
    </source>
</evidence>
<protein>
    <submittedName>
        <fullName evidence="1">Uncharacterized protein</fullName>
    </submittedName>
</protein>
<name>A0A251VGQ8_HELAN</name>
<dbReference type="EMBL" id="CM007891">
    <property type="protein sequence ID" value="OTG34296.1"/>
    <property type="molecule type" value="Genomic_DNA"/>
</dbReference>
<dbReference type="AlphaFoldDB" id="A0A251VGQ8"/>
<keyword evidence="2" id="KW-1185">Reference proteome</keyword>
<dbReference type="InParanoid" id="A0A251VGQ8"/>
<evidence type="ECO:0000313" key="1">
    <source>
        <dbReference type="EMBL" id="OTG34296.1"/>
    </source>
</evidence>
<gene>
    <name evidence="1" type="ORF">HannXRQ_Chr02g0044191</name>
</gene>
<proteinExistence type="predicted"/>
<dbReference type="Proteomes" id="UP000215914">
    <property type="component" value="Chromosome 2"/>
</dbReference>
<reference evidence="2" key="1">
    <citation type="journal article" date="2017" name="Nature">
        <title>The sunflower genome provides insights into oil metabolism, flowering and Asterid evolution.</title>
        <authorList>
            <person name="Badouin H."/>
            <person name="Gouzy J."/>
            <person name="Grassa C.J."/>
            <person name="Murat F."/>
            <person name="Staton S.E."/>
            <person name="Cottret L."/>
            <person name="Lelandais-Briere C."/>
            <person name="Owens G.L."/>
            <person name="Carrere S."/>
            <person name="Mayjonade B."/>
            <person name="Legrand L."/>
            <person name="Gill N."/>
            <person name="Kane N.C."/>
            <person name="Bowers J.E."/>
            <person name="Hubner S."/>
            <person name="Bellec A."/>
            <person name="Berard A."/>
            <person name="Berges H."/>
            <person name="Blanchet N."/>
            <person name="Boniface M.C."/>
            <person name="Brunel D."/>
            <person name="Catrice O."/>
            <person name="Chaidir N."/>
            <person name="Claudel C."/>
            <person name="Donnadieu C."/>
            <person name="Faraut T."/>
            <person name="Fievet G."/>
            <person name="Helmstetter N."/>
            <person name="King M."/>
            <person name="Knapp S.J."/>
            <person name="Lai Z."/>
            <person name="Le Paslier M.C."/>
            <person name="Lippi Y."/>
            <person name="Lorenzon L."/>
            <person name="Mandel J.R."/>
            <person name="Marage G."/>
            <person name="Marchand G."/>
            <person name="Marquand E."/>
            <person name="Bret-Mestries E."/>
            <person name="Morien E."/>
            <person name="Nambeesan S."/>
            <person name="Nguyen T."/>
            <person name="Pegot-Espagnet P."/>
            <person name="Pouilly N."/>
            <person name="Raftis F."/>
            <person name="Sallet E."/>
            <person name="Schiex T."/>
            <person name="Thomas J."/>
            <person name="Vandecasteele C."/>
            <person name="Vares D."/>
            <person name="Vear F."/>
            <person name="Vautrin S."/>
            <person name="Crespi M."/>
            <person name="Mangin B."/>
            <person name="Burke J.M."/>
            <person name="Salse J."/>
            <person name="Munos S."/>
            <person name="Vincourt P."/>
            <person name="Rieseberg L.H."/>
            <person name="Langlade N.B."/>
        </authorList>
    </citation>
    <scope>NUCLEOTIDE SEQUENCE [LARGE SCALE GENOMIC DNA]</scope>
    <source>
        <strain evidence="2">cv. SF193</strain>
    </source>
</reference>
<sequence>MVAELSSDVTDYCSSLFLLYSFSSDEPFNLLSSCILVILFDLGLPPSSKCNVGINLYFLWITRRLY</sequence>